<proteinExistence type="inferred from homology"/>
<dbReference type="Proteomes" id="UP001295423">
    <property type="component" value="Unassembled WGS sequence"/>
</dbReference>
<dbReference type="Pfam" id="PF00447">
    <property type="entry name" value="HSF_DNA-bind"/>
    <property type="match status" value="1"/>
</dbReference>
<dbReference type="InterPro" id="IPR036390">
    <property type="entry name" value="WH_DNA-bd_sf"/>
</dbReference>
<evidence type="ECO:0000256" key="5">
    <source>
        <dbReference type="SAM" id="MobiDB-lite"/>
    </source>
</evidence>
<evidence type="ECO:0000313" key="7">
    <source>
        <dbReference type="EMBL" id="CAJ1959742.1"/>
    </source>
</evidence>
<evidence type="ECO:0000256" key="3">
    <source>
        <dbReference type="ARBA" id="ARBA00023242"/>
    </source>
</evidence>
<evidence type="ECO:0000256" key="2">
    <source>
        <dbReference type="ARBA" id="ARBA00023125"/>
    </source>
</evidence>
<keyword evidence="3" id="KW-0539">Nucleus</keyword>
<evidence type="ECO:0000259" key="6">
    <source>
        <dbReference type="SMART" id="SM00415"/>
    </source>
</evidence>
<reference evidence="7" key="1">
    <citation type="submission" date="2023-08" db="EMBL/GenBank/DDBJ databases">
        <authorList>
            <person name="Audoor S."/>
            <person name="Bilcke G."/>
        </authorList>
    </citation>
    <scope>NUCLEOTIDE SEQUENCE</scope>
</reference>
<evidence type="ECO:0000256" key="4">
    <source>
        <dbReference type="RuleBase" id="RU004020"/>
    </source>
</evidence>
<comment type="similarity">
    <text evidence="4">Belongs to the HSF family.</text>
</comment>
<comment type="caution">
    <text evidence="7">The sequence shown here is derived from an EMBL/GenBank/DDBJ whole genome shotgun (WGS) entry which is preliminary data.</text>
</comment>
<dbReference type="PANTHER" id="PTHR10015:SF206">
    <property type="entry name" value="HSF-TYPE DNA-BINDING DOMAIN-CONTAINING PROTEIN"/>
    <property type="match status" value="1"/>
</dbReference>
<dbReference type="InterPro" id="IPR000232">
    <property type="entry name" value="HSF_DNA-bd"/>
</dbReference>
<feature type="region of interest" description="Disordered" evidence="5">
    <location>
        <begin position="1"/>
        <end position="25"/>
    </location>
</feature>
<feature type="domain" description="HSF-type DNA-binding" evidence="6">
    <location>
        <begin position="29"/>
        <end position="124"/>
    </location>
</feature>
<keyword evidence="2" id="KW-0238">DNA-binding</keyword>
<dbReference type="PANTHER" id="PTHR10015">
    <property type="entry name" value="HEAT SHOCK TRANSCRIPTION FACTOR"/>
    <property type="match status" value="1"/>
</dbReference>
<dbReference type="EMBL" id="CAKOGP040002014">
    <property type="protein sequence ID" value="CAJ1959742.1"/>
    <property type="molecule type" value="Genomic_DNA"/>
</dbReference>
<keyword evidence="8" id="KW-1185">Reference proteome</keyword>
<dbReference type="SUPFAM" id="SSF46785">
    <property type="entry name" value="Winged helix' DNA-binding domain"/>
    <property type="match status" value="1"/>
</dbReference>
<evidence type="ECO:0000256" key="1">
    <source>
        <dbReference type="ARBA" id="ARBA00004123"/>
    </source>
</evidence>
<dbReference type="GO" id="GO:0005634">
    <property type="term" value="C:nucleus"/>
    <property type="evidence" value="ECO:0007669"/>
    <property type="project" value="UniProtKB-SubCell"/>
</dbReference>
<dbReference type="AlphaFoldDB" id="A0AAD2G4U7"/>
<protein>
    <recommendedName>
        <fullName evidence="6">HSF-type DNA-binding domain-containing protein</fullName>
    </recommendedName>
</protein>
<sequence>MIKKMKRNCVNNQARNKTTKRAAAPPGLSFPEKVYQVLQLCEENGRTDITSWMNHGAAFKVHDFKQFERDLLPRCFNTKKYATFTRMLRAHGFIGVRTGRQTGIYSHPAFRRNNPDALSLIRRVQTRSPVFSNPYVEVSSSLMMYAFLEPRTIQEMKENPVDLNIWYKFWR</sequence>
<accession>A0AAD2G4U7</accession>
<dbReference type="Gene3D" id="1.10.10.10">
    <property type="entry name" value="Winged helix-like DNA-binding domain superfamily/Winged helix DNA-binding domain"/>
    <property type="match status" value="1"/>
</dbReference>
<name>A0AAD2G4U7_9STRA</name>
<dbReference type="InterPro" id="IPR036388">
    <property type="entry name" value="WH-like_DNA-bd_sf"/>
</dbReference>
<dbReference type="SMART" id="SM00415">
    <property type="entry name" value="HSF"/>
    <property type="match status" value="1"/>
</dbReference>
<dbReference type="GO" id="GO:0003700">
    <property type="term" value="F:DNA-binding transcription factor activity"/>
    <property type="evidence" value="ECO:0007669"/>
    <property type="project" value="InterPro"/>
</dbReference>
<gene>
    <name evidence="7" type="ORF">CYCCA115_LOCUS18161</name>
</gene>
<comment type="subcellular location">
    <subcellularLocation>
        <location evidence="1">Nucleus</location>
    </subcellularLocation>
</comment>
<organism evidence="7 8">
    <name type="scientific">Cylindrotheca closterium</name>
    <dbReference type="NCBI Taxonomy" id="2856"/>
    <lineage>
        <taxon>Eukaryota</taxon>
        <taxon>Sar</taxon>
        <taxon>Stramenopiles</taxon>
        <taxon>Ochrophyta</taxon>
        <taxon>Bacillariophyta</taxon>
        <taxon>Bacillariophyceae</taxon>
        <taxon>Bacillariophycidae</taxon>
        <taxon>Bacillariales</taxon>
        <taxon>Bacillariaceae</taxon>
        <taxon>Cylindrotheca</taxon>
    </lineage>
</organism>
<dbReference type="GO" id="GO:0043565">
    <property type="term" value="F:sequence-specific DNA binding"/>
    <property type="evidence" value="ECO:0007669"/>
    <property type="project" value="InterPro"/>
</dbReference>
<evidence type="ECO:0000313" key="8">
    <source>
        <dbReference type="Proteomes" id="UP001295423"/>
    </source>
</evidence>